<gene>
    <name evidence="1" type="ORF">H5410_052623</name>
</gene>
<dbReference type="AlphaFoldDB" id="A0A9J5X3X3"/>
<sequence length="158" mass="18192">MLNELPVLIIEKKNKELQGLPSREEVQRVVMGLNNDSADRPDGMTWAFIKIHRKSLDRIYIKWSELSWKGGSHKLNHLAFTDDMIILYKEEVAPFLTKGSDNPYYQHMLQRIGSKIQSWKGKLLSFSGRAILIKHVLQSMPIHCLSVMNPPVNVLNQV</sequence>
<keyword evidence="2" id="KW-1185">Reference proteome</keyword>
<protein>
    <recommendedName>
        <fullName evidence="3">Reverse transcriptase</fullName>
    </recommendedName>
</protein>
<dbReference type="Proteomes" id="UP000824120">
    <property type="component" value="Chromosome 10"/>
</dbReference>
<dbReference type="PANTHER" id="PTHR33116:SF67">
    <property type="entry name" value="REVERSE TRANSCRIPTASE"/>
    <property type="match status" value="1"/>
</dbReference>
<evidence type="ECO:0008006" key="3">
    <source>
        <dbReference type="Google" id="ProtNLM"/>
    </source>
</evidence>
<proteinExistence type="predicted"/>
<organism evidence="1 2">
    <name type="scientific">Solanum commersonii</name>
    <name type="common">Commerson's wild potato</name>
    <name type="synonym">Commerson's nightshade</name>
    <dbReference type="NCBI Taxonomy" id="4109"/>
    <lineage>
        <taxon>Eukaryota</taxon>
        <taxon>Viridiplantae</taxon>
        <taxon>Streptophyta</taxon>
        <taxon>Embryophyta</taxon>
        <taxon>Tracheophyta</taxon>
        <taxon>Spermatophyta</taxon>
        <taxon>Magnoliopsida</taxon>
        <taxon>eudicotyledons</taxon>
        <taxon>Gunneridae</taxon>
        <taxon>Pentapetalae</taxon>
        <taxon>asterids</taxon>
        <taxon>lamiids</taxon>
        <taxon>Solanales</taxon>
        <taxon>Solanaceae</taxon>
        <taxon>Solanoideae</taxon>
        <taxon>Solaneae</taxon>
        <taxon>Solanum</taxon>
    </lineage>
</organism>
<name>A0A9J5X3X3_SOLCO</name>
<dbReference type="OrthoDB" id="1744944at2759"/>
<accession>A0A9J5X3X3</accession>
<evidence type="ECO:0000313" key="2">
    <source>
        <dbReference type="Proteomes" id="UP000824120"/>
    </source>
</evidence>
<dbReference type="EMBL" id="JACXVP010000010">
    <property type="protein sequence ID" value="KAG5581996.1"/>
    <property type="molecule type" value="Genomic_DNA"/>
</dbReference>
<evidence type="ECO:0000313" key="1">
    <source>
        <dbReference type="EMBL" id="KAG5581996.1"/>
    </source>
</evidence>
<dbReference type="PANTHER" id="PTHR33116">
    <property type="entry name" value="REVERSE TRANSCRIPTASE ZINC-BINDING DOMAIN-CONTAINING PROTEIN-RELATED-RELATED"/>
    <property type="match status" value="1"/>
</dbReference>
<reference evidence="1 2" key="1">
    <citation type="submission" date="2020-09" db="EMBL/GenBank/DDBJ databases">
        <title>De no assembly of potato wild relative species, Solanum commersonii.</title>
        <authorList>
            <person name="Cho K."/>
        </authorList>
    </citation>
    <scope>NUCLEOTIDE SEQUENCE [LARGE SCALE GENOMIC DNA]</scope>
    <source>
        <strain evidence="1">LZ3.2</strain>
        <tissue evidence="1">Leaf</tissue>
    </source>
</reference>
<comment type="caution">
    <text evidence="1">The sequence shown here is derived from an EMBL/GenBank/DDBJ whole genome shotgun (WGS) entry which is preliminary data.</text>
</comment>